<feature type="non-terminal residue" evidence="7">
    <location>
        <position position="1"/>
    </location>
</feature>
<comment type="similarity">
    <text evidence="1 6">Belongs to the cytochrome P450 family.</text>
</comment>
<dbReference type="GO" id="GO:0020037">
    <property type="term" value="F:heme binding"/>
    <property type="evidence" value="ECO:0007669"/>
    <property type="project" value="InterPro"/>
</dbReference>
<reference evidence="7" key="1">
    <citation type="submission" date="2014-08" db="EMBL/GenBank/DDBJ databases">
        <authorList>
            <person name="Murali S."/>
            <person name="Richards S."/>
            <person name="Bandaranaike D."/>
            <person name="Bellair M."/>
            <person name="Blankenburg K."/>
            <person name="Chao H."/>
            <person name="Dinh H."/>
            <person name="Doddapaneni H."/>
            <person name="Dugan-Rocha S."/>
            <person name="Elkadiri S."/>
            <person name="Gnanaolivu R."/>
            <person name="Hughes D."/>
            <person name="Lee S."/>
            <person name="Li M."/>
            <person name="Ming W."/>
            <person name="Munidasa M."/>
            <person name="Muniz J."/>
            <person name="Nguyen L."/>
            <person name="Osuji N."/>
            <person name="Pu L.-L."/>
            <person name="Puazo M."/>
            <person name="Skinner E."/>
            <person name="Qu C."/>
            <person name="Quiroz J."/>
            <person name="Raj R."/>
            <person name="Weissenberger G."/>
            <person name="Xin Y."/>
            <person name="Zou X."/>
            <person name="Han Y."/>
            <person name="Worley K."/>
            <person name="Muzny D."/>
            <person name="Gibbs R."/>
        </authorList>
    </citation>
    <scope>NUCLEOTIDE SEQUENCE</scope>
    <source>
        <strain evidence="7">HAZT.00-mixed</strain>
        <tissue evidence="7">Whole organism</tissue>
    </source>
</reference>
<dbReference type="InterPro" id="IPR050182">
    <property type="entry name" value="Cytochrome_P450_fam2"/>
</dbReference>
<dbReference type="InterPro" id="IPR017972">
    <property type="entry name" value="Cyt_P450_CS"/>
</dbReference>
<dbReference type="Proteomes" id="UP000711488">
    <property type="component" value="Unassembled WGS sequence"/>
</dbReference>
<evidence type="ECO:0000256" key="6">
    <source>
        <dbReference type="RuleBase" id="RU000461"/>
    </source>
</evidence>
<evidence type="ECO:0000256" key="3">
    <source>
        <dbReference type="ARBA" id="ARBA00023004"/>
    </source>
</evidence>
<keyword evidence="4 6" id="KW-0503">Monooxygenase</keyword>
<protein>
    <submittedName>
        <fullName evidence="7">Cytochrome P450 CYP3215A</fullName>
    </submittedName>
</protein>
<proteinExistence type="inferred from homology"/>
<keyword evidence="2 5" id="KW-0479">Metal-binding</keyword>
<dbReference type="PRINTS" id="PR00463">
    <property type="entry name" value="EP450I"/>
</dbReference>
<dbReference type="PANTHER" id="PTHR24300">
    <property type="entry name" value="CYTOCHROME P450 508A4-RELATED"/>
    <property type="match status" value="1"/>
</dbReference>
<dbReference type="GO" id="GO:0005506">
    <property type="term" value="F:iron ion binding"/>
    <property type="evidence" value="ECO:0007669"/>
    <property type="project" value="InterPro"/>
</dbReference>
<comment type="caution">
    <text evidence="7">The sequence shown here is derived from an EMBL/GenBank/DDBJ whole genome shotgun (WGS) entry which is preliminary data.</text>
</comment>
<evidence type="ECO:0000256" key="4">
    <source>
        <dbReference type="ARBA" id="ARBA00023033"/>
    </source>
</evidence>
<evidence type="ECO:0000256" key="2">
    <source>
        <dbReference type="ARBA" id="ARBA00022723"/>
    </source>
</evidence>
<dbReference type="InterPro" id="IPR036396">
    <property type="entry name" value="Cyt_P450_sf"/>
</dbReference>
<dbReference type="Pfam" id="PF00067">
    <property type="entry name" value="p450"/>
    <property type="match status" value="1"/>
</dbReference>
<dbReference type="EMBL" id="JQDR03009433">
    <property type="protein sequence ID" value="KAA0195670.1"/>
    <property type="molecule type" value="Genomic_DNA"/>
</dbReference>
<organism evidence="7">
    <name type="scientific">Hyalella azteca</name>
    <name type="common">Amphipod</name>
    <dbReference type="NCBI Taxonomy" id="294128"/>
    <lineage>
        <taxon>Eukaryota</taxon>
        <taxon>Metazoa</taxon>
        <taxon>Ecdysozoa</taxon>
        <taxon>Arthropoda</taxon>
        <taxon>Crustacea</taxon>
        <taxon>Multicrustacea</taxon>
        <taxon>Malacostraca</taxon>
        <taxon>Eumalacostraca</taxon>
        <taxon>Peracarida</taxon>
        <taxon>Amphipoda</taxon>
        <taxon>Senticaudata</taxon>
        <taxon>Talitrida</taxon>
        <taxon>Talitroidea</taxon>
        <taxon>Hyalellidae</taxon>
        <taxon>Hyalella</taxon>
    </lineage>
</organism>
<dbReference type="SUPFAM" id="SSF48264">
    <property type="entry name" value="Cytochrome P450"/>
    <property type="match status" value="1"/>
</dbReference>
<dbReference type="InterPro" id="IPR001128">
    <property type="entry name" value="Cyt_P450"/>
</dbReference>
<keyword evidence="3 5" id="KW-0408">Iron</keyword>
<dbReference type="Gene3D" id="1.10.630.10">
    <property type="entry name" value="Cytochrome P450"/>
    <property type="match status" value="1"/>
</dbReference>
<feature type="binding site" description="axial binding residue" evidence="5">
    <location>
        <position position="121"/>
    </location>
    <ligand>
        <name>heme</name>
        <dbReference type="ChEBI" id="CHEBI:30413"/>
    </ligand>
    <ligandPart>
        <name>Fe</name>
        <dbReference type="ChEBI" id="CHEBI:18248"/>
    </ligandPart>
</feature>
<evidence type="ECO:0000313" key="7">
    <source>
        <dbReference type="EMBL" id="KAA0195670.1"/>
    </source>
</evidence>
<dbReference type="PROSITE" id="PS00086">
    <property type="entry name" value="CYTOCHROME_P450"/>
    <property type="match status" value="1"/>
</dbReference>
<dbReference type="GO" id="GO:0004497">
    <property type="term" value="F:monooxygenase activity"/>
    <property type="evidence" value="ECO:0007669"/>
    <property type="project" value="UniProtKB-KW"/>
</dbReference>
<name>A0A6A0H159_HYAAZ</name>
<reference evidence="7" key="2">
    <citation type="journal article" date="2018" name="Environ. Sci. Technol.">
        <title>The Toxicogenome of Hyalella azteca: A Model for Sediment Ecotoxicology and Evolutionary Toxicology.</title>
        <authorList>
            <person name="Poynton H.C."/>
            <person name="Hasenbein S."/>
            <person name="Benoit J.B."/>
            <person name="Sepulveda M.S."/>
            <person name="Poelchau M.F."/>
            <person name="Hughes D.S.T."/>
            <person name="Murali S.C."/>
            <person name="Chen S."/>
            <person name="Glastad K.M."/>
            <person name="Goodisman M.A.D."/>
            <person name="Werren J.H."/>
            <person name="Vineis J.H."/>
            <person name="Bowen J.L."/>
            <person name="Friedrich M."/>
            <person name="Jones J."/>
            <person name="Robertson H.M."/>
            <person name="Feyereisen R."/>
            <person name="Mechler-Hickson A."/>
            <person name="Mathers N."/>
            <person name="Lee C.E."/>
            <person name="Colbourne J.K."/>
            <person name="Biales A."/>
            <person name="Johnston J.S."/>
            <person name="Wellborn G.A."/>
            <person name="Rosendale A.J."/>
            <person name="Cridge A.G."/>
            <person name="Munoz-Torres M.C."/>
            <person name="Bain P.A."/>
            <person name="Manny A.R."/>
            <person name="Major K.M."/>
            <person name="Lambert F.N."/>
            <person name="Vulpe C.D."/>
            <person name="Tuck P."/>
            <person name="Blalock B.J."/>
            <person name="Lin Y.Y."/>
            <person name="Smith M.E."/>
            <person name="Ochoa-Acuna H."/>
            <person name="Chen M.M."/>
            <person name="Childers C.P."/>
            <person name="Qu J."/>
            <person name="Dugan S."/>
            <person name="Lee S.L."/>
            <person name="Chao H."/>
            <person name="Dinh H."/>
            <person name="Han Y."/>
            <person name="Doddapaneni H."/>
            <person name="Worley K.C."/>
            <person name="Muzny D.M."/>
            <person name="Gibbs R.A."/>
            <person name="Richards S."/>
        </authorList>
    </citation>
    <scope>NUCLEOTIDE SEQUENCE</scope>
    <source>
        <strain evidence="7">HAZT.00-mixed</strain>
        <tissue evidence="7">Whole organism</tissue>
    </source>
</reference>
<dbReference type="GO" id="GO:0016705">
    <property type="term" value="F:oxidoreductase activity, acting on paired donors, with incorporation or reduction of molecular oxygen"/>
    <property type="evidence" value="ECO:0007669"/>
    <property type="project" value="InterPro"/>
</dbReference>
<dbReference type="AlphaFoldDB" id="A0A6A0H159"/>
<gene>
    <name evidence="7" type="ORF">HAZT_HAZT007984</name>
</gene>
<dbReference type="InterPro" id="IPR002401">
    <property type="entry name" value="Cyt_P450_E_grp-I"/>
</dbReference>
<keyword evidence="5 6" id="KW-0349">Heme</keyword>
<evidence type="ECO:0000256" key="1">
    <source>
        <dbReference type="ARBA" id="ARBA00010617"/>
    </source>
</evidence>
<sequence>PDWQASVQKELDQHLKDTGRDLPAIEDKNKLVKTSAFLTEVMRFRCTDPLTVPHTCTNDTMLQGHRIPKNATLCVNLRSIMMDESYWGDPFVFRPDRFIADDGTLKKDERVIIFGKGKRVCAGEALGRMSTFLLFAGLTAHLSFFLPPGDPVPDTEGVTGFTLGPPPFRIIAKRRNHSSHC</sequence>
<reference evidence="7" key="3">
    <citation type="submission" date="2019-06" db="EMBL/GenBank/DDBJ databases">
        <authorList>
            <person name="Poynton C."/>
            <person name="Hasenbein S."/>
            <person name="Benoit J.B."/>
            <person name="Sepulveda M.S."/>
            <person name="Poelchau M.F."/>
            <person name="Murali S.C."/>
            <person name="Chen S."/>
            <person name="Glastad K.M."/>
            <person name="Werren J.H."/>
            <person name="Vineis J.H."/>
            <person name="Bowen J.L."/>
            <person name="Friedrich M."/>
            <person name="Jones J."/>
            <person name="Robertson H.M."/>
            <person name="Feyereisen R."/>
            <person name="Mechler-Hickson A."/>
            <person name="Mathers N."/>
            <person name="Lee C.E."/>
            <person name="Colbourne J.K."/>
            <person name="Biales A."/>
            <person name="Johnston J.S."/>
            <person name="Wellborn G.A."/>
            <person name="Rosendale A.J."/>
            <person name="Cridge A.G."/>
            <person name="Munoz-Torres M.C."/>
            <person name="Bain P.A."/>
            <person name="Manny A.R."/>
            <person name="Major K.M."/>
            <person name="Lambert F.N."/>
            <person name="Vulpe C.D."/>
            <person name="Tuck P."/>
            <person name="Blalock B.J."/>
            <person name="Lin Y.-Y."/>
            <person name="Smith M.E."/>
            <person name="Ochoa-Acuna H."/>
            <person name="Chen M.-J.M."/>
            <person name="Childers C.P."/>
            <person name="Qu J."/>
            <person name="Dugan S."/>
            <person name="Lee S.L."/>
            <person name="Chao H."/>
            <person name="Dinh H."/>
            <person name="Han Y."/>
            <person name="Doddapaneni H."/>
            <person name="Worley K.C."/>
            <person name="Muzny D.M."/>
            <person name="Gibbs R.A."/>
            <person name="Richards S."/>
        </authorList>
    </citation>
    <scope>NUCLEOTIDE SEQUENCE</scope>
    <source>
        <strain evidence="7">HAZT.00-mixed</strain>
        <tissue evidence="7">Whole organism</tissue>
    </source>
</reference>
<dbReference type="OrthoDB" id="1055148at2759"/>
<comment type="cofactor">
    <cofactor evidence="5">
        <name>heme</name>
        <dbReference type="ChEBI" id="CHEBI:30413"/>
    </cofactor>
</comment>
<evidence type="ECO:0000256" key="5">
    <source>
        <dbReference type="PIRSR" id="PIRSR602401-1"/>
    </source>
</evidence>
<accession>A0A6A0H159</accession>
<keyword evidence="6" id="KW-0560">Oxidoreductase</keyword>